<dbReference type="SUPFAM" id="SSF103039">
    <property type="entry name" value="CheC-like"/>
    <property type="match status" value="1"/>
</dbReference>
<evidence type="ECO:0000313" key="15">
    <source>
        <dbReference type="Proteomes" id="UP000318878"/>
    </source>
</evidence>
<dbReference type="Pfam" id="PF02154">
    <property type="entry name" value="FliM"/>
    <property type="match status" value="1"/>
</dbReference>
<accession>A0A5C5UTC7</accession>
<dbReference type="Pfam" id="PF01052">
    <property type="entry name" value="FliMN_C"/>
    <property type="match status" value="1"/>
</dbReference>
<keyword evidence="14" id="KW-0966">Cell projection</keyword>
<evidence type="ECO:0000256" key="5">
    <source>
        <dbReference type="ARBA" id="ARBA00022475"/>
    </source>
</evidence>
<keyword evidence="5" id="KW-1003">Cell membrane</keyword>
<name>A0A5C5UTC7_9BACT</name>
<sequence length="379" mass="41079">MGNDNVLSQAEVESLLSAMEASGPKTSEAPPPPASSGVQGLDASASAADDITRPTRHREKITPYDFKRPERVGKEQMRALQSMHEGFGRNFGAALSGLLRNIVEVKLTSVDQLTYSEFVFSLENPSCFNLLTASPLEGNLILDINPSILYPIIDRLLGGGKESSPVSRRPLTEIELTLVSRITSLFLGELRIAWENVLDLQLGVVRVESNPQLVQIVPPNEVVVLISFELAIGDVRGMMNLCIPFNSIERIGGKLTANTWFAYGSSEITDESRQALSTQMDGASVKLGVTLAETKITTEDLLELRVGDIITTSKDSREPLKVSVNGVTKFLAYPGAFKGHKAIQVDAILPPKKQKPVQPKMPSNTPSQPAKPAKPPGKK</sequence>
<evidence type="ECO:0000259" key="13">
    <source>
        <dbReference type="Pfam" id="PF01052"/>
    </source>
</evidence>
<dbReference type="GO" id="GO:0003774">
    <property type="term" value="F:cytoskeletal motor activity"/>
    <property type="evidence" value="ECO:0007669"/>
    <property type="project" value="InterPro"/>
</dbReference>
<keyword evidence="9" id="KW-0975">Bacterial flagellum</keyword>
<reference evidence="14 15" key="1">
    <citation type="submission" date="2019-02" db="EMBL/GenBank/DDBJ databases">
        <title>Deep-cultivation of Planctomycetes and their phenomic and genomic characterization uncovers novel biology.</title>
        <authorList>
            <person name="Wiegand S."/>
            <person name="Jogler M."/>
            <person name="Boedeker C."/>
            <person name="Pinto D."/>
            <person name="Vollmers J."/>
            <person name="Rivas-Marin E."/>
            <person name="Kohn T."/>
            <person name="Peeters S.H."/>
            <person name="Heuer A."/>
            <person name="Rast P."/>
            <person name="Oberbeckmann S."/>
            <person name="Bunk B."/>
            <person name="Jeske O."/>
            <person name="Meyerdierks A."/>
            <person name="Storesund J.E."/>
            <person name="Kallscheuer N."/>
            <person name="Luecker S."/>
            <person name="Lage O.M."/>
            <person name="Pohl T."/>
            <person name="Merkel B.J."/>
            <person name="Hornburger P."/>
            <person name="Mueller R.-W."/>
            <person name="Bruemmer F."/>
            <person name="Labrenz M."/>
            <person name="Spormann A.M."/>
            <person name="Op Den Camp H."/>
            <person name="Overmann J."/>
            <person name="Amann R."/>
            <person name="Jetten M.S.M."/>
            <person name="Mascher T."/>
            <person name="Medema M.H."/>
            <person name="Devos D.P."/>
            <person name="Kaster A.-K."/>
            <person name="Ovreas L."/>
            <person name="Rohde M."/>
            <person name="Galperin M.Y."/>
            <person name="Jogler C."/>
        </authorList>
    </citation>
    <scope>NUCLEOTIDE SEQUENCE [LARGE SCALE GENOMIC DNA]</scope>
    <source>
        <strain evidence="14 15">Enr8</strain>
    </source>
</reference>
<dbReference type="GO" id="GO:0071978">
    <property type="term" value="P:bacterial-type flagellum-dependent swarming motility"/>
    <property type="evidence" value="ECO:0007669"/>
    <property type="project" value="TreeGrafter"/>
</dbReference>
<evidence type="ECO:0000256" key="9">
    <source>
        <dbReference type="ARBA" id="ARBA00023143"/>
    </source>
</evidence>
<evidence type="ECO:0000256" key="1">
    <source>
        <dbReference type="ARBA" id="ARBA00004117"/>
    </source>
</evidence>
<dbReference type="InterPro" id="IPR036429">
    <property type="entry name" value="SpoA-like_sf"/>
</dbReference>
<feature type="domain" description="Flagellar motor switch protein FliN-like C-terminal" evidence="13">
    <location>
        <begin position="279"/>
        <end position="348"/>
    </location>
</feature>
<dbReference type="RefSeq" id="WP_146436853.1">
    <property type="nucleotide sequence ID" value="NZ_SJPF01000008.1"/>
</dbReference>
<dbReference type="GO" id="GO:0050918">
    <property type="term" value="P:positive chemotaxis"/>
    <property type="evidence" value="ECO:0007669"/>
    <property type="project" value="TreeGrafter"/>
</dbReference>
<organism evidence="14 15">
    <name type="scientific">Blastopirellula retiformator</name>
    <dbReference type="NCBI Taxonomy" id="2527970"/>
    <lineage>
        <taxon>Bacteria</taxon>
        <taxon>Pseudomonadati</taxon>
        <taxon>Planctomycetota</taxon>
        <taxon>Planctomycetia</taxon>
        <taxon>Pirellulales</taxon>
        <taxon>Pirellulaceae</taxon>
        <taxon>Blastopirellula</taxon>
    </lineage>
</organism>
<proteinExistence type="inferred from homology"/>
<comment type="caution">
    <text evidence="14">The sequence shown here is derived from an EMBL/GenBank/DDBJ whole genome shotgun (WGS) entry which is preliminary data.</text>
</comment>
<evidence type="ECO:0000256" key="3">
    <source>
        <dbReference type="ARBA" id="ARBA00011049"/>
    </source>
</evidence>
<dbReference type="Gene3D" id="3.40.1550.10">
    <property type="entry name" value="CheC-like"/>
    <property type="match status" value="1"/>
</dbReference>
<dbReference type="PANTHER" id="PTHR30034">
    <property type="entry name" value="FLAGELLAR MOTOR SWITCH PROTEIN FLIM"/>
    <property type="match status" value="1"/>
</dbReference>
<dbReference type="CDD" id="cd17908">
    <property type="entry name" value="FliM"/>
    <property type="match status" value="1"/>
</dbReference>
<comment type="subcellular location">
    <subcellularLocation>
        <location evidence="1">Bacterial flagellum basal body</location>
    </subcellularLocation>
    <subcellularLocation>
        <location evidence="2">Cell membrane</location>
        <topology evidence="2">Peripheral membrane protein</topology>
    </subcellularLocation>
</comment>
<dbReference type="PANTHER" id="PTHR30034:SF6">
    <property type="entry name" value="YOP PROTEINS TRANSLOCATION PROTEIN Q"/>
    <property type="match status" value="1"/>
</dbReference>
<keyword evidence="15" id="KW-1185">Reference proteome</keyword>
<keyword evidence="8" id="KW-0472">Membrane</keyword>
<dbReference type="PRINTS" id="PR00955">
    <property type="entry name" value="FLGMOTORFLIM"/>
</dbReference>
<keyword evidence="14" id="KW-0282">Flagellum</keyword>
<dbReference type="GO" id="GO:0005886">
    <property type="term" value="C:plasma membrane"/>
    <property type="evidence" value="ECO:0007669"/>
    <property type="project" value="UniProtKB-SubCell"/>
</dbReference>
<evidence type="ECO:0000313" key="14">
    <source>
        <dbReference type="EMBL" id="TWT29466.1"/>
    </source>
</evidence>
<dbReference type="SUPFAM" id="SSF101801">
    <property type="entry name" value="Surface presentation of antigens (SPOA)"/>
    <property type="match status" value="1"/>
</dbReference>
<gene>
    <name evidence="14" type="primary">fliM</name>
    <name evidence="14" type="ORF">Enr8_49820</name>
</gene>
<feature type="region of interest" description="Disordered" evidence="12">
    <location>
        <begin position="1"/>
        <end position="68"/>
    </location>
</feature>
<dbReference type="InterPro" id="IPR028976">
    <property type="entry name" value="CheC-like_sf"/>
</dbReference>
<evidence type="ECO:0000256" key="4">
    <source>
        <dbReference type="ARBA" id="ARBA00021898"/>
    </source>
</evidence>
<dbReference type="Gene3D" id="2.30.330.10">
    <property type="entry name" value="SpoA-like"/>
    <property type="match status" value="1"/>
</dbReference>
<dbReference type="InterPro" id="IPR001543">
    <property type="entry name" value="FliN-like_C"/>
</dbReference>
<evidence type="ECO:0000256" key="11">
    <source>
        <dbReference type="NCBIfam" id="TIGR01397"/>
    </source>
</evidence>
<evidence type="ECO:0000256" key="10">
    <source>
        <dbReference type="ARBA" id="ARBA00025044"/>
    </source>
</evidence>
<keyword evidence="7" id="KW-0283">Flagellar rotation</keyword>
<dbReference type="OrthoDB" id="9806941at2"/>
<dbReference type="GO" id="GO:0009425">
    <property type="term" value="C:bacterial-type flagellum basal body"/>
    <property type="evidence" value="ECO:0007669"/>
    <property type="project" value="UniProtKB-SubCell"/>
</dbReference>
<evidence type="ECO:0000256" key="2">
    <source>
        <dbReference type="ARBA" id="ARBA00004202"/>
    </source>
</evidence>
<comment type="similarity">
    <text evidence="3">Belongs to the FliM family.</text>
</comment>
<evidence type="ECO:0000256" key="12">
    <source>
        <dbReference type="SAM" id="MobiDB-lite"/>
    </source>
</evidence>
<evidence type="ECO:0000256" key="8">
    <source>
        <dbReference type="ARBA" id="ARBA00023136"/>
    </source>
</evidence>
<evidence type="ECO:0000256" key="6">
    <source>
        <dbReference type="ARBA" id="ARBA00022500"/>
    </source>
</evidence>
<keyword evidence="14" id="KW-0969">Cilium</keyword>
<dbReference type="InterPro" id="IPR001689">
    <property type="entry name" value="Flag_FliM"/>
</dbReference>
<keyword evidence="6" id="KW-0145">Chemotaxis</keyword>
<dbReference type="AlphaFoldDB" id="A0A5C5UTC7"/>
<protein>
    <recommendedName>
        <fullName evidence="4 11">Flagellar motor switch protein FliM</fullName>
    </recommendedName>
</protein>
<comment type="function">
    <text evidence="10">FliM is one of three proteins (FliG, FliN, FliM) that forms the rotor-mounted switch complex (C ring), located at the base of the basal body. This complex interacts with the CheY and CheZ chemotaxis proteins, in addition to contacting components of the motor that determine the direction of flagellar rotation.</text>
</comment>
<dbReference type="PIRSF" id="PIRSF002888">
    <property type="entry name" value="FliM"/>
    <property type="match status" value="1"/>
</dbReference>
<evidence type="ECO:0000256" key="7">
    <source>
        <dbReference type="ARBA" id="ARBA00022779"/>
    </source>
</evidence>
<dbReference type="EMBL" id="SJPF01000008">
    <property type="protein sequence ID" value="TWT29466.1"/>
    <property type="molecule type" value="Genomic_DNA"/>
</dbReference>
<feature type="region of interest" description="Disordered" evidence="12">
    <location>
        <begin position="349"/>
        <end position="379"/>
    </location>
</feature>
<dbReference type="Proteomes" id="UP000318878">
    <property type="component" value="Unassembled WGS sequence"/>
</dbReference>
<dbReference type="NCBIfam" id="TIGR01397">
    <property type="entry name" value="fliM_switch"/>
    <property type="match status" value="1"/>
</dbReference>